<keyword evidence="4 5" id="KW-0067">ATP-binding</keyword>
<keyword evidence="3 5" id="KW-0547">Nucleotide-binding</keyword>
<dbReference type="Pfam" id="PF00004">
    <property type="entry name" value="AAA"/>
    <property type="match status" value="2"/>
</dbReference>
<dbReference type="Pfam" id="PF02359">
    <property type="entry name" value="CDC48_N"/>
    <property type="match status" value="1"/>
</dbReference>
<dbReference type="Gene3D" id="3.40.50.300">
    <property type="entry name" value="P-loop containing nucleotide triphosphate hydrolases"/>
    <property type="match status" value="2"/>
</dbReference>
<dbReference type="SMART" id="SM00382">
    <property type="entry name" value="AAA"/>
    <property type="match status" value="2"/>
</dbReference>
<dbReference type="GO" id="GO:0005524">
    <property type="term" value="F:ATP binding"/>
    <property type="evidence" value="ECO:0007669"/>
    <property type="project" value="UniProtKB-KW"/>
</dbReference>
<dbReference type="CDD" id="cd19511">
    <property type="entry name" value="RecA-like_CDC48_r2-like"/>
    <property type="match status" value="1"/>
</dbReference>
<dbReference type="SUPFAM" id="SSF54585">
    <property type="entry name" value="Cdc48 domain 2-like"/>
    <property type="match status" value="1"/>
</dbReference>
<dbReference type="SUPFAM" id="SSF52540">
    <property type="entry name" value="P-loop containing nucleoside triphosphate hydrolases"/>
    <property type="match status" value="2"/>
</dbReference>
<evidence type="ECO:0000256" key="1">
    <source>
        <dbReference type="ARBA" id="ARBA00009833"/>
    </source>
</evidence>
<keyword evidence="9" id="KW-0131">Cell cycle</keyword>
<dbReference type="InterPro" id="IPR041569">
    <property type="entry name" value="AAA_lid_3"/>
</dbReference>
<dbReference type="AlphaFoldDB" id="A0A2X3KZH7"/>
<dbReference type="FunFam" id="1.10.8.60:FF:000057">
    <property type="entry name" value="AAA family ATPase, CDC48 subfamily"/>
    <property type="match status" value="1"/>
</dbReference>
<organism evidence="9 10">
    <name type="scientific">Candidatus Bipolaricaulis anaerobius</name>
    <dbReference type="NCBI Taxonomy" id="2026885"/>
    <lineage>
        <taxon>Bacteria</taxon>
        <taxon>Candidatus Bipolaricaulota</taxon>
        <taxon>Candidatus Bipolaricaulia</taxon>
        <taxon>Candidatus Bipolaricaulales</taxon>
        <taxon>Candidatus Bipolaricaulaceae</taxon>
        <taxon>Candidatus Bipolaricaulis</taxon>
    </lineage>
</organism>
<proteinExistence type="inferred from homology"/>
<feature type="domain" description="CDC48" evidence="7">
    <location>
        <begin position="113"/>
        <end position="201"/>
    </location>
</feature>
<dbReference type="InterPro" id="IPR005938">
    <property type="entry name" value="AAA_ATPase_CDC48"/>
</dbReference>
<evidence type="ECO:0000256" key="4">
    <source>
        <dbReference type="ARBA" id="ARBA00022840"/>
    </source>
</evidence>
<dbReference type="SMART" id="SM01073">
    <property type="entry name" value="CDC48_N"/>
    <property type="match status" value="1"/>
</dbReference>
<evidence type="ECO:0000259" key="7">
    <source>
        <dbReference type="SMART" id="SM01072"/>
    </source>
</evidence>
<dbReference type="Gene3D" id="1.10.8.60">
    <property type="match status" value="2"/>
</dbReference>
<evidence type="ECO:0000313" key="9">
    <source>
        <dbReference type="EMBL" id="SQD92906.1"/>
    </source>
</evidence>
<dbReference type="InterPro" id="IPR003960">
    <property type="entry name" value="ATPase_AAA_CS"/>
</dbReference>
<dbReference type="GO" id="GO:0051301">
    <property type="term" value="P:cell division"/>
    <property type="evidence" value="ECO:0007669"/>
    <property type="project" value="UniProtKB-KW"/>
</dbReference>
<dbReference type="SMART" id="SM01072">
    <property type="entry name" value="CDC48_2"/>
    <property type="match status" value="1"/>
</dbReference>
<dbReference type="FunFam" id="2.40.40.20:FF:000007">
    <property type="entry name" value="AAA family ATPase"/>
    <property type="match status" value="1"/>
</dbReference>
<dbReference type="PROSITE" id="PS00674">
    <property type="entry name" value="AAA"/>
    <property type="match status" value="2"/>
</dbReference>
<reference evidence="10" key="1">
    <citation type="submission" date="2018-05" db="EMBL/GenBank/DDBJ databases">
        <authorList>
            <person name="Hao L."/>
        </authorList>
    </citation>
    <scope>NUCLEOTIDE SEQUENCE [LARGE SCALE GENOMIC DNA]</scope>
</reference>
<accession>A0A2X3KZH7</accession>
<dbReference type="Proteomes" id="UP000249818">
    <property type="component" value="Chromosome BARAN1"/>
</dbReference>
<keyword evidence="2" id="KW-0677">Repeat</keyword>
<dbReference type="NCBIfam" id="TIGR01243">
    <property type="entry name" value="CDC48"/>
    <property type="match status" value="1"/>
</dbReference>
<dbReference type="GO" id="GO:0005737">
    <property type="term" value="C:cytoplasm"/>
    <property type="evidence" value="ECO:0007669"/>
    <property type="project" value="UniProtKB-ARBA"/>
</dbReference>
<evidence type="ECO:0000256" key="5">
    <source>
        <dbReference type="RuleBase" id="RU003651"/>
    </source>
</evidence>
<dbReference type="InterPro" id="IPR027417">
    <property type="entry name" value="P-loop_NTPase"/>
</dbReference>
<dbReference type="InterPro" id="IPR029067">
    <property type="entry name" value="CDC48_domain_2-like_sf"/>
</dbReference>
<dbReference type="InterPro" id="IPR003959">
    <property type="entry name" value="ATPase_AAA_core"/>
</dbReference>
<evidence type="ECO:0000259" key="8">
    <source>
        <dbReference type="SMART" id="SM01073"/>
    </source>
</evidence>
<dbReference type="RefSeq" id="WP_122031215.1">
    <property type="nucleotide sequence ID" value="NZ_LS483254.1"/>
</dbReference>
<dbReference type="FunFam" id="3.40.50.300:FF:000018">
    <property type="entry name" value="Cell division control 48"/>
    <property type="match status" value="1"/>
</dbReference>
<dbReference type="PANTHER" id="PTHR23077">
    <property type="entry name" value="AAA-FAMILY ATPASE"/>
    <property type="match status" value="1"/>
</dbReference>
<dbReference type="InterPro" id="IPR009010">
    <property type="entry name" value="Asp_de-COase-like_dom_sf"/>
</dbReference>
<dbReference type="SUPFAM" id="SSF50692">
    <property type="entry name" value="ADC-like"/>
    <property type="match status" value="1"/>
</dbReference>
<gene>
    <name evidence="9" type="ORF">BARAN1_0882</name>
</gene>
<dbReference type="OrthoDB" id="9809379at2"/>
<evidence type="ECO:0000313" key="10">
    <source>
        <dbReference type="Proteomes" id="UP000249818"/>
    </source>
</evidence>
<feature type="domain" description="CDC48 N-terminal subdomain" evidence="8">
    <location>
        <begin position="11"/>
        <end position="95"/>
    </location>
</feature>
<dbReference type="InterPro" id="IPR003593">
    <property type="entry name" value="AAA+_ATPase"/>
</dbReference>
<evidence type="ECO:0000259" key="6">
    <source>
        <dbReference type="SMART" id="SM00382"/>
    </source>
</evidence>
<feature type="domain" description="AAA+ ATPase" evidence="6">
    <location>
        <begin position="247"/>
        <end position="383"/>
    </location>
</feature>
<dbReference type="GO" id="GO:0016887">
    <property type="term" value="F:ATP hydrolysis activity"/>
    <property type="evidence" value="ECO:0007669"/>
    <property type="project" value="InterPro"/>
</dbReference>
<dbReference type="Gene3D" id="2.40.40.20">
    <property type="match status" value="1"/>
</dbReference>
<keyword evidence="9" id="KW-0132">Cell division</keyword>
<dbReference type="InterPro" id="IPR003338">
    <property type="entry name" value="CDC4_N-term_subdom"/>
</dbReference>
<evidence type="ECO:0000256" key="2">
    <source>
        <dbReference type="ARBA" id="ARBA00022737"/>
    </source>
</evidence>
<dbReference type="Pfam" id="PF02933">
    <property type="entry name" value="CDC48_2"/>
    <property type="match status" value="1"/>
</dbReference>
<keyword evidence="10" id="KW-1185">Reference proteome</keyword>
<dbReference type="InterPro" id="IPR004201">
    <property type="entry name" value="Cdc48_dom2"/>
</dbReference>
<dbReference type="Pfam" id="PF17862">
    <property type="entry name" value="AAA_lid_3"/>
    <property type="match status" value="2"/>
</dbReference>
<name>A0A2X3KZH7_9BACT</name>
<dbReference type="KEGG" id="bana:BARAN1_0882"/>
<comment type="similarity">
    <text evidence="1">Belongs to the AAA ATPase family. CDC48 subfamily.</text>
</comment>
<dbReference type="InterPro" id="IPR050168">
    <property type="entry name" value="AAA_ATPase_domain"/>
</dbReference>
<dbReference type="PANTHER" id="PTHR23077:SF171">
    <property type="entry name" value="NUCLEAR VALOSIN-CONTAINING PROTEIN-LIKE"/>
    <property type="match status" value="1"/>
</dbReference>
<evidence type="ECO:0000256" key="3">
    <source>
        <dbReference type="ARBA" id="ARBA00022741"/>
    </source>
</evidence>
<dbReference type="EMBL" id="LS483254">
    <property type="protein sequence ID" value="SQD92906.1"/>
    <property type="molecule type" value="Genomic_DNA"/>
</dbReference>
<sequence>MTPKEEQVELKLKVAEAHQPDVGRGIARLTAEHIAALGISPGEPIELEGARVTGAIAAVAYQADAGLDIVRIDGLIRANAGVGVGETVQIRKAKWKPATQVTLAPARKGLHLVAPPDSLRAVLVGRVVRTGDVVSTAARPEGSPFGGDLLFERIFREFTQQMGPAFGLGEIHLKVVSTQPGGLVRITPDTGIELLPEHVEVAERGRDVPEVAYEDIGGLRDVIQKIREMVELPLKKPELFDRLGIEPPRGVLLHGPPGTGKTLLAKAVATETDAHFIAISGPEIMSRFYGESEGRLREIFEQAEKNAPAIIFIDELDSIAPRRAEVTGEVERRVVAQLLTLMDGLRQRRNVIVIAATNRVEAIDPALRRPGRFDREIEVRVPDRDGRKEILMVHTRGMPLAPDVDLDRLAGLTHGFVGSDIAALAREAAMNVLRKLLPKINLDEAGIPPEVADELVVRWEDFDRALKEVRPSAMREVMVEVPTVTWADIGGLEEVQQLLREAVELPLTTPEAFRRLGITPPKGILLYGPPGTGKTILAKAVASESQANFITAKGSELLSKWYGESEQRIAEVFRRARQVAPAVVFLDELDALVPRRGSALGEPHATERIVNQMLAEMDGLEELRGVVVIGATNRPDLVDPALLRPGRFDELIYVPVPDQGARLAIFRIHTRTMPLGPDVDLEKLAAATAGYTGADIAEVCRKAGRIALREALTAREVTMLHFEQALAKTPRSVTPDLEEQYKRLAKNLRGAVRRIGLIPEGEETGA</sequence>
<feature type="domain" description="AAA+ ATPase" evidence="6">
    <location>
        <begin position="520"/>
        <end position="658"/>
    </location>
</feature>
<protein>
    <submittedName>
        <fullName evidence="9">Cell division cycle protein 48 homolog AF_1297</fullName>
    </submittedName>
</protein>
<dbReference type="FunFam" id="1.10.8.60:FF:000038">
    <property type="entry name" value="spermatogenesis-associated protein 5-like protein 1"/>
    <property type="match status" value="1"/>
</dbReference>
<dbReference type="FunFam" id="3.40.50.300:FF:000012">
    <property type="entry name" value="Transitional endoplasmic reticulum ATPase"/>
    <property type="match status" value="1"/>
</dbReference>